<name>A0ACC3A0Z5_9EURO</name>
<reference evidence="1" key="1">
    <citation type="submission" date="2022-10" db="EMBL/GenBank/DDBJ databases">
        <title>Culturing micro-colonial fungi from biological soil crusts in the Mojave desert and describing Neophaeococcomyces mojavensis, and introducing the new genera and species Taxawa tesnikishii.</title>
        <authorList>
            <person name="Kurbessoian T."/>
            <person name="Stajich J.E."/>
        </authorList>
    </citation>
    <scope>NUCLEOTIDE SEQUENCE</scope>
    <source>
        <strain evidence="1">JES_112</strain>
    </source>
</reference>
<evidence type="ECO:0000313" key="2">
    <source>
        <dbReference type="Proteomes" id="UP001172386"/>
    </source>
</evidence>
<dbReference type="EMBL" id="JAPDRQ010000144">
    <property type="protein sequence ID" value="KAJ9653704.1"/>
    <property type="molecule type" value="Genomic_DNA"/>
</dbReference>
<dbReference type="Proteomes" id="UP001172386">
    <property type="component" value="Unassembled WGS sequence"/>
</dbReference>
<evidence type="ECO:0000313" key="1">
    <source>
        <dbReference type="EMBL" id="KAJ9653704.1"/>
    </source>
</evidence>
<sequence>MSVSHKIESSHDASSSTSELQTFEMDDSETLTAHSDHAPLSTATGGGKSARAGMARHTLGLILLLCVVFLWTLSNFLGSSIFADASYAKPFFLTYLNTSMFTLCIIPRLAQGARKKQEQGALRDTLRSTFSLRTFRTFWRKDESKEYMPVDEEESFLKPDNSASTTTSAGSGELLGLIPTARLSLAFCILWFAANYFAMACLQYTTVASTTILTSTSSVWTLMIGALTGTEKFTWRKLCGVLASLAGIVLISQVDLRAQDEEAGNTRRALDEFPDKSPYELALGDALALLSAVIYGFYTITLKKTTITALPKSIHMPTFFGFVGLFNIILLLPLFPLLHYTGFERFALPPNSHIWMILLVNSVSSLFSDICWAYAMVFTSPLVVTVGLSLTIPLSLVGEMIIQGRFESWVYWVGAGIVVGSFVFVEREEKGEEAEREEDDEDMDIGEPGPAIVIEDYDEVQEELARSRDASPAPLLMPVDEEGSSGRDS</sequence>
<keyword evidence="2" id="KW-1185">Reference proteome</keyword>
<comment type="caution">
    <text evidence="1">The sequence shown here is derived from an EMBL/GenBank/DDBJ whole genome shotgun (WGS) entry which is preliminary data.</text>
</comment>
<proteinExistence type="predicted"/>
<organism evidence="1 2">
    <name type="scientific">Neophaeococcomyces mojaviensis</name>
    <dbReference type="NCBI Taxonomy" id="3383035"/>
    <lineage>
        <taxon>Eukaryota</taxon>
        <taxon>Fungi</taxon>
        <taxon>Dikarya</taxon>
        <taxon>Ascomycota</taxon>
        <taxon>Pezizomycotina</taxon>
        <taxon>Eurotiomycetes</taxon>
        <taxon>Chaetothyriomycetidae</taxon>
        <taxon>Chaetothyriales</taxon>
        <taxon>Chaetothyriales incertae sedis</taxon>
        <taxon>Neophaeococcomyces</taxon>
    </lineage>
</organism>
<protein>
    <submittedName>
        <fullName evidence="1">Uncharacterized protein</fullName>
    </submittedName>
</protein>
<gene>
    <name evidence="1" type="ORF">H2198_007161</name>
</gene>
<accession>A0ACC3A0Z5</accession>